<evidence type="ECO:0000313" key="1">
    <source>
        <dbReference type="EMBL" id="GAA3026168.1"/>
    </source>
</evidence>
<sequence length="47" mass="4713">MLVQVVVACGASVVAGQVATGGVPVPEKPVLFTLTPVSVVLPVLTIR</sequence>
<comment type="caution">
    <text evidence="1">The sequence shown here is derived from an EMBL/GenBank/DDBJ whole genome shotgun (WGS) entry which is preliminary data.</text>
</comment>
<accession>A0ABP6KX71</accession>
<keyword evidence="2" id="KW-1185">Reference proteome</keyword>
<name>A0ABP6KX71_9ACTN</name>
<dbReference type="EMBL" id="BAAAWD010000015">
    <property type="protein sequence ID" value="GAA3026168.1"/>
    <property type="molecule type" value="Genomic_DNA"/>
</dbReference>
<dbReference type="Proteomes" id="UP001499930">
    <property type="component" value="Unassembled WGS sequence"/>
</dbReference>
<evidence type="ECO:0008006" key="3">
    <source>
        <dbReference type="Google" id="ProtNLM"/>
    </source>
</evidence>
<organism evidence="1 2">
    <name type="scientific">Streptosporangium longisporum</name>
    <dbReference type="NCBI Taxonomy" id="46187"/>
    <lineage>
        <taxon>Bacteria</taxon>
        <taxon>Bacillati</taxon>
        <taxon>Actinomycetota</taxon>
        <taxon>Actinomycetes</taxon>
        <taxon>Streptosporangiales</taxon>
        <taxon>Streptosporangiaceae</taxon>
        <taxon>Streptosporangium</taxon>
    </lineage>
</organism>
<gene>
    <name evidence="1" type="ORF">GCM10017559_60060</name>
</gene>
<proteinExistence type="predicted"/>
<reference evidence="2" key="1">
    <citation type="journal article" date="2019" name="Int. J. Syst. Evol. Microbiol.">
        <title>The Global Catalogue of Microorganisms (GCM) 10K type strain sequencing project: providing services to taxonomists for standard genome sequencing and annotation.</title>
        <authorList>
            <consortium name="The Broad Institute Genomics Platform"/>
            <consortium name="The Broad Institute Genome Sequencing Center for Infectious Disease"/>
            <person name="Wu L."/>
            <person name="Ma J."/>
        </authorList>
    </citation>
    <scope>NUCLEOTIDE SEQUENCE [LARGE SCALE GENOMIC DNA]</scope>
    <source>
        <strain evidence="2">JCM 3106</strain>
    </source>
</reference>
<evidence type="ECO:0000313" key="2">
    <source>
        <dbReference type="Proteomes" id="UP001499930"/>
    </source>
</evidence>
<protein>
    <recommendedName>
        <fullName evidence="3">Secreted protein</fullName>
    </recommendedName>
</protein>